<dbReference type="EMBL" id="SDGV01000013">
    <property type="protein sequence ID" value="THB61398.1"/>
    <property type="molecule type" value="Genomic_DNA"/>
</dbReference>
<feature type="region of interest" description="Disordered" evidence="1">
    <location>
        <begin position="51"/>
        <end position="72"/>
    </location>
</feature>
<evidence type="ECO:0000256" key="1">
    <source>
        <dbReference type="SAM" id="MobiDB-lite"/>
    </source>
</evidence>
<organism evidence="3 4">
    <name type="scientific">Vagococcus silagei</name>
    <dbReference type="NCBI Taxonomy" id="2508885"/>
    <lineage>
        <taxon>Bacteria</taxon>
        <taxon>Bacillati</taxon>
        <taxon>Bacillota</taxon>
        <taxon>Bacilli</taxon>
        <taxon>Lactobacillales</taxon>
        <taxon>Enterococcaceae</taxon>
        <taxon>Vagococcus</taxon>
    </lineage>
</organism>
<dbReference type="OrthoDB" id="2171190at2"/>
<keyword evidence="4" id="KW-1185">Reference proteome</keyword>
<dbReference type="RefSeq" id="WP_136136679.1">
    <property type="nucleotide sequence ID" value="NZ_SDGV01000013.1"/>
</dbReference>
<dbReference type="Gene3D" id="3.10.100.10">
    <property type="entry name" value="Mannose-Binding Protein A, subunit A"/>
    <property type="match status" value="1"/>
</dbReference>
<feature type="signal peptide" evidence="2">
    <location>
        <begin position="1"/>
        <end position="26"/>
    </location>
</feature>
<feature type="region of interest" description="Disordered" evidence="1">
    <location>
        <begin position="697"/>
        <end position="725"/>
    </location>
</feature>
<reference evidence="3 4" key="1">
    <citation type="submission" date="2019-01" db="EMBL/GenBank/DDBJ databases">
        <title>Vagococcus silagei sp. nov. isolated from brewer's grain.</title>
        <authorList>
            <person name="Guu J.-R."/>
        </authorList>
    </citation>
    <scope>NUCLEOTIDE SEQUENCE [LARGE SCALE GENOMIC DNA]</scope>
    <source>
        <strain evidence="3 4">2B-2</strain>
    </source>
</reference>
<dbReference type="AlphaFoldDB" id="A0A4S3B4I3"/>
<proteinExistence type="predicted"/>
<sequence>MRPQKRLWLVLLIGLLSVFKSNYSCSAESYQPVTQYPGVIKVSERGQEPLPEYNGYTPKFSKEESKATPTTADKNVELQQLEESEFDDIYFKGKVATFTRKNASDTNLNSGSVLYTNMGRTKNKMVNIRMSFKSNYEKIALSLDETHALGVYFAKSSVKTNNKTKIDIKYEFLDEDLKPLTINGHWTYSQINTLKKLMFNRHQFDKYYVKDNADFHYSLNGDQALFTNSAFGKDPTSGDVTFLTLTFNNKSELNSTIQGVDERPTFGVFYNSESLGKITNFEIFSKGKTIRGQNRNRKVLTYEIEQRVPHVDPKAYFTDYSIQAPLSPKLEVAAGDVKIVNDLGQDRTNLFDVSVSNNNLSIIAKKNGDRVTNPEFYDRRYSIRINSKTIDSEKNNALKLQIEPILKINGQEIISNKAEAHFDPTTENDVKMLIKRTDDILNFENVVLDTAKIKKADYRMMEFTLPEGVKVVTKKVAGKDEIELPEKWFQLVKSDDDDQKNNVTLSMEGNNDVAVIKGFLESVRFRDDNPKGKLSDASIKITLFSDVYTSQIGADGVRHYYQFVSKPNPSDNEGYTWFDAYNDAKKMRYRGMRGYLATLTSYKEHAFVYDNIAKYSGYFGGTRMIDAKTKQMINDPVQLDRDINKYNYDRKEAKKWYWADGPEAGQVFYHFATYKDYLADPRSDEEKTPVYHGFNNPKNMKFTVDDPPEETEKPRGEEPNDSGGREAVTQFAQRGKWWNDIPYNTYITSKILGFYVEFSPYGGEVEVDTDEDEIQAIASAKIPAPIQQEFISTKNGSTLKEVKYYADGIKIGDKRTLITANIEHYEPQNLVERVQTISATPQKIVDKYKPNEYKLIHDLNGGTSTEPTEKIFTMEDQSVKLLDTSAVTKKGYKLTGWTLRKNDPVGVKYSPGQSISTKELRGSRTLYADWEISEVTMTVNYWLKNKNNQLEPLKDLEDGEQKKDPIKVPIQVETVVMSKLQPLIDKKLKGYSFAEATLKNGTNNFAPLPELVPKNNFEVNLIYRGSLELQAPKELTFVKQKILATKQKRVPLTKMEKVDVTNTQGSASAWKLGVRLQKEMSNEASQKLLGQMYYQETTVAQPKLISTQQMTTLKTETNAAISNQLNLFSADNSVGLYLDVFTGNLKGKYNEGILYWELQNVE</sequence>
<evidence type="ECO:0000256" key="2">
    <source>
        <dbReference type="SAM" id="SignalP"/>
    </source>
</evidence>
<dbReference type="Proteomes" id="UP000310506">
    <property type="component" value="Unassembled WGS sequence"/>
</dbReference>
<feature type="chain" id="PRO_5020386960" description="WxL domain-containing protein" evidence="2">
    <location>
        <begin position="27"/>
        <end position="1162"/>
    </location>
</feature>
<name>A0A4S3B4I3_9ENTE</name>
<dbReference type="InterPro" id="IPR016186">
    <property type="entry name" value="C-type_lectin-like/link_sf"/>
</dbReference>
<dbReference type="Gene3D" id="2.60.40.4270">
    <property type="entry name" value="Listeria-Bacteroides repeat domain"/>
    <property type="match status" value="1"/>
</dbReference>
<evidence type="ECO:0008006" key="5">
    <source>
        <dbReference type="Google" id="ProtNLM"/>
    </source>
</evidence>
<protein>
    <recommendedName>
        <fullName evidence="5">WxL domain-containing protein</fullName>
    </recommendedName>
</protein>
<evidence type="ECO:0000313" key="4">
    <source>
        <dbReference type="Proteomes" id="UP000310506"/>
    </source>
</evidence>
<gene>
    <name evidence="3" type="ORF">ESZ54_05595</name>
</gene>
<evidence type="ECO:0000313" key="3">
    <source>
        <dbReference type="EMBL" id="THB61398.1"/>
    </source>
</evidence>
<keyword evidence="2" id="KW-0732">Signal</keyword>
<dbReference type="InterPro" id="IPR042229">
    <property type="entry name" value="Listeria/Bacterioides_rpt_sf"/>
</dbReference>
<accession>A0A4S3B4I3</accession>
<comment type="caution">
    <text evidence="3">The sequence shown here is derived from an EMBL/GenBank/DDBJ whole genome shotgun (WGS) entry which is preliminary data.</text>
</comment>